<keyword evidence="9" id="KW-0371">Homeobox</keyword>
<dbReference type="Gene3D" id="1.10.510.10">
    <property type="entry name" value="Transferase(Phosphotransferase) domain 1"/>
    <property type="match status" value="1"/>
</dbReference>
<dbReference type="InterPro" id="IPR000719">
    <property type="entry name" value="Prot_kinase_dom"/>
</dbReference>
<dbReference type="GO" id="GO:0007224">
    <property type="term" value="P:smoothened signaling pathway"/>
    <property type="evidence" value="ECO:0007669"/>
    <property type="project" value="TreeGrafter"/>
</dbReference>
<dbReference type="AlphaFoldDB" id="A0AAV1F3E0"/>
<reference evidence="9" key="1">
    <citation type="submission" date="2023-08" db="EMBL/GenBank/DDBJ databases">
        <authorList>
            <person name="Alioto T."/>
            <person name="Alioto T."/>
            <person name="Gomez Garrido J."/>
        </authorList>
    </citation>
    <scope>NUCLEOTIDE SEQUENCE</scope>
</reference>
<feature type="binding site" evidence="6">
    <location>
        <position position="50"/>
    </location>
    <ligand>
        <name>ATP</name>
        <dbReference type="ChEBI" id="CHEBI:30616"/>
    </ligand>
</feature>
<dbReference type="GO" id="GO:0042771">
    <property type="term" value="P:intrinsic apoptotic signaling pathway in response to DNA damage by p53 class mediator"/>
    <property type="evidence" value="ECO:0007669"/>
    <property type="project" value="TreeGrafter"/>
</dbReference>
<dbReference type="GO" id="GO:0005737">
    <property type="term" value="C:cytoplasm"/>
    <property type="evidence" value="ECO:0007669"/>
    <property type="project" value="TreeGrafter"/>
</dbReference>
<keyword evidence="1" id="KW-0723">Serine/threonine-protein kinase</keyword>
<feature type="compositionally biased region" description="Low complexity" evidence="7">
    <location>
        <begin position="342"/>
        <end position="352"/>
    </location>
</feature>
<evidence type="ECO:0000256" key="6">
    <source>
        <dbReference type="PROSITE-ProRule" id="PRU10141"/>
    </source>
</evidence>
<dbReference type="Pfam" id="PF00069">
    <property type="entry name" value="Pkinase"/>
    <property type="match status" value="1"/>
</dbReference>
<keyword evidence="5 6" id="KW-0067">ATP-binding</keyword>
<dbReference type="PROSITE" id="PS00107">
    <property type="entry name" value="PROTEIN_KINASE_ATP"/>
    <property type="match status" value="1"/>
</dbReference>
<feature type="region of interest" description="Disordered" evidence="7">
    <location>
        <begin position="387"/>
        <end position="492"/>
    </location>
</feature>
<dbReference type="InterPro" id="IPR050494">
    <property type="entry name" value="Ser_Thr_dual-spec_kinase"/>
</dbReference>
<dbReference type="Proteomes" id="UP001178508">
    <property type="component" value="Chromosome 4"/>
</dbReference>
<dbReference type="InterPro" id="IPR011009">
    <property type="entry name" value="Kinase-like_dom_sf"/>
</dbReference>
<keyword evidence="4 9" id="KW-0418">Kinase</keyword>
<feature type="compositionally biased region" description="Acidic residues" evidence="7">
    <location>
        <begin position="412"/>
        <end position="464"/>
    </location>
</feature>
<evidence type="ECO:0000256" key="3">
    <source>
        <dbReference type="ARBA" id="ARBA00022741"/>
    </source>
</evidence>
<evidence type="ECO:0000259" key="8">
    <source>
        <dbReference type="PROSITE" id="PS50011"/>
    </source>
</evidence>
<name>A0AAV1F3E0_XYRNO</name>
<dbReference type="PROSITE" id="PS00108">
    <property type="entry name" value="PROTEIN_KINASE_ST"/>
    <property type="match status" value="1"/>
</dbReference>
<dbReference type="GO" id="GO:0016605">
    <property type="term" value="C:PML body"/>
    <property type="evidence" value="ECO:0007669"/>
    <property type="project" value="TreeGrafter"/>
</dbReference>
<gene>
    <name evidence="9" type="ORF">XNOV1_A018338</name>
</gene>
<dbReference type="Gene3D" id="3.30.200.20">
    <property type="entry name" value="Phosphorylase Kinase, domain 1"/>
    <property type="match status" value="1"/>
</dbReference>
<evidence type="ECO:0000313" key="10">
    <source>
        <dbReference type="Proteomes" id="UP001178508"/>
    </source>
</evidence>
<keyword evidence="10" id="KW-1185">Reference proteome</keyword>
<dbReference type="GO" id="GO:0003714">
    <property type="term" value="F:transcription corepressor activity"/>
    <property type="evidence" value="ECO:0007669"/>
    <property type="project" value="TreeGrafter"/>
</dbReference>
<evidence type="ECO:0000256" key="7">
    <source>
        <dbReference type="SAM" id="MobiDB-lite"/>
    </source>
</evidence>
<dbReference type="GO" id="GO:0005524">
    <property type="term" value="F:ATP binding"/>
    <property type="evidence" value="ECO:0007669"/>
    <property type="project" value="UniProtKB-UniRule"/>
</dbReference>
<dbReference type="InterPro" id="IPR008271">
    <property type="entry name" value="Ser/Thr_kinase_AS"/>
</dbReference>
<dbReference type="GO" id="GO:0003677">
    <property type="term" value="F:DNA binding"/>
    <property type="evidence" value="ECO:0007669"/>
    <property type="project" value="UniProtKB-KW"/>
</dbReference>
<keyword evidence="3 6" id="KW-0547">Nucleotide-binding</keyword>
<evidence type="ECO:0000313" key="9">
    <source>
        <dbReference type="EMBL" id="CAJ1055440.1"/>
    </source>
</evidence>
<dbReference type="GO" id="GO:0045944">
    <property type="term" value="P:positive regulation of transcription by RNA polymerase II"/>
    <property type="evidence" value="ECO:0007669"/>
    <property type="project" value="TreeGrafter"/>
</dbReference>
<dbReference type="PANTHER" id="PTHR24058:SF53">
    <property type="entry name" value="HOMEODOMAIN-INTERACTING PROTEIN KINASE 2"/>
    <property type="match status" value="1"/>
</dbReference>
<feature type="region of interest" description="Disordered" evidence="7">
    <location>
        <begin position="342"/>
        <end position="374"/>
    </location>
</feature>
<dbReference type="SUPFAM" id="SSF56112">
    <property type="entry name" value="Protein kinase-like (PK-like)"/>
    <property type="match status" value="1"/>
</dbReference>
<feature type="domain" description="Protein kinase" evidence="8">
    <location>
        <begin position="21"/>
        <end position="336"/>
    </location>
</feature>
<proteinExistence type="predicted"/>
<dbReference type="GO" id="GO:0046332">
    <property type="term" value="F:SMAD binding"/>
    <property type="evidence" value="ECO:0007669"/>
    <property type="project" value="TreeGrafter"/>
</dbReference>
<dbReference type="PANTHER" id="PTHR24058">
    <property type="entry name" value="DUAL SPECIFICITY PROTEIN KINASE"/>
    <property type="match status" value="1"/>
</dbReference>
<dbReference type="EMBL" id="OY660867">
    <property type="protein sequence ID" value="CAJ1055440.1"/>
    <property type="molecule type" value="Genomic_DNA"/>
</dbReference>
<evidence type="ECO:0000256" key="2">
    <source>
        <dbReference type="ARBA" id="ARBA00022679"/>
    </source>
</evidence>
<keyword evidence="2" id="KW-0808">Transferase</keyword>
<organism evidence="9 10">
    <name type="scientific">Xyrichtys novacula</name>
    <name type="common">Pearly razorfish</name>
    <name type="synonym">Hemipteronotus novacula</name>
    <dbReference type="NCBI Taxonomy" id="13765"/>
    <lineage>
        <taxon>Eukaryota</taxon>
        <taxon>Metazoa</taxon>
        <taxon>Chordata</taxon>
        <taxon>Craniata</taxon>
        <taxon>Vertebrata</taxon>
        <taxon>Euteleostomi</taxon>
        <taxon>Actinopterygii</taxon>
        <taxon>Neopterygii</taxon>
        <taxon>Teleostei</taxon>
        <taxon>Neoteleostei</taxon>
        <taxon>Acanthomorphata</taxon>
        <taxon>Eupercaria</taxon>
        <taxon>Labriformes</taxon>
        <taxon>Labridae</taxon>
        <taxon>Xyrichtys</taxon>
    </lineage>
</organism>
<evidence type="ECO:0000256" key="5">
    <source>
        <dbReference type="ARBA" id="ARBA00022840"/>
    </source>
</evidence>
<evidence type="ECO:0000256" key="1">
    <source>
        <dbReference type="ARBA" id="ARBA00022527"/>
    </source>
</evidence>
<dbReference type="GO" id="GO:0003713">
    <property type="term" value="F:transcription coactivator activity"/>
    <property type="evidence" value="ECO:0007669"/>
    <property type="project" value="TreeGrafter"/>
</dbReference>
<dbReference type="GO" id="GO:0004713">
    <property type="term" value="F:protein tyrosine kinase activity"/>
    <property type="evidence" value="ECO:0007669"/>
    <property type="project" value="TreeGrafter"/>
</dbReference>
<dbReference type="PROSITE" id="PS50011">
    <property type="entry name" value="PROTEIN_KINASE_DOM"/>
    <property type="match status" value="1"/>
</dbReference>
<dbReference type="InterPro" id="IPR017441">
    <property type="entry name" value="Protein_kinase_ATP_BS"/>
</dbReference>
<accession>A0AAV1F3E0</accession>
<keyword evidence="9" id="KW-0238">DNA-binding</keyword>
<evidence type="ECO:0000256" key="4">
    <source>
        <dbReference type="ARBA" id="ARBA00022777"/>
    </source>
</evidence>
<protein>
    <submittedName>
        <fullName evidence="9">Homeodomain-interacting protein kinase 2-like isoform X2</fullName>
    </submittedName>
</protein>
<dbReference type="SMART" id="SM00220">
    <property type="entry name" value="S_TKc"/>
    <property type="match status" value="1"/>
</dbReference>
<dbReference type="GO" id="GO:0004674">
    <property type="term" value="F:protein serine/threonine kinase activity"/>
    <property type="evidence" value="ECO:0007669"/>
    <property type="project" value="UniProtKB-KW"/>
</dbReference>
<sequence>MGSSSSSSLCPTGYNLSRSNYIQLMKIGSGSFGVVLKCIKVDTQEIVAVKIQEANRNFENEYNILKFLMTNNLDKKNIVKFIEMFPLQNNKRALVFEMLDQTLQDHLRMTYRCTSTPPDLASIRSIIHQMAIALDDLKTNKVIHSDIKPDNIMLLHRVEQPVKVKLIDFGLAFPTSLATQGSKVQPTFYRAPEIILGLPFSEAIDMWSLGVVMAYMLTGYLLFQSDLEYIVLQYMVELLGALPGNISGGKFTERYCKKTPSGQWRLKTPEECLLRSAHIETRPYLFRNLDQLETETHLANEDNDEKKACIDLLKAMLQMDPSKRITPSQVLAHLFITRRNFQQSSNPSSSRSGLNKQTPQKPLLIQVKPAPPKRCLKLEEDTEDELVELQMRPRLPPYFSEDSDTEEKTSEDSDTEEETSEDSDTEEETSEETSEDSDTEEETSEDSDTEDETSEDSETEEETSEDRTVSSGDPAPDERTQKEEKKKRKKKGGSCLVRFCRWLLMKLRLCTATVHATD</sequence>